<feature type="domain" description="Gliding motility protein SprA N-terminal" evidence="2">
    <location>
        <begin position="79"/>
        <end position="360"/>
    </location>
</feature>
<evidence type="ECO:0000256" key="1">
    <source>
        <dbReference type="SAM" id="MobiDB-lite"/>
    </source>
</evidence>
<evidence type="ECO:0000313" key="3">
    <source>
        <dbReference type="EMBL" id="EEN83151.1"/>
    </source>
</evidence>
<protein>
    <recommendedName>
        <fullName evidence="2">Gliding motility protein SprA N-terminal domain-containing protein</fullName>
    </recommendedName>
</protein>
<feature type="region of interest" description="Disordered" evidence="1">
    <location>
        <begin position="1147"/>
        <end position="1172"/>
    </location>
</feature>
<sequence length="2494" mass="279990">MSQQQRRWFLAVLALAFLAFSSWWGGGALVRSPRVPYRIASVADTTHRPKVQKTHPQTAEDIARKHPMDLRNPSQLKSEFIYDGATGCYLYVTTLNGKRIGTPIIYTTEQYLAYLKRRDATSYFAQRDREGAKEEGKQQFNPFDFGFELGPAEKIFGPGGVKLRTQGSAELLFGVKTNATDNPSLPQNARSHTFFDFDEKIQANVQASVGTKLNFGLNYNTETTFDTDARKLKLAYEGEEDDIIKLVEAGSVSLQPKNSLIQGGASLFGIHTKMQFGKLQLSMVVSQQEAETKRVSSERGAQTTPFEFSANNYDENRHFFLGHYFRDGYDHALSALPFVSSGVVINRVEVWITNKRARFEEARNIVAFTDLGEPEKLTAPGVIATHKTGGAPDNSANSLYEELLSKPDLRRIDRVGQLLQGHFVGGTDYEKLESARRLTPNEYSLNASLGYISLNTRLNADEVLGIAYEYTYKGKVYQVGEFSTDRSENSSDNLYVKLIKGSAMTPSAPYWYFMMRNVYTLGSNVSDLQQDRFKLDIYYRNDEAGTALPYLDEGNAKGKLLLQYLGMDRLDSRGEAYPDGVFDFVEGYTVQARRGLIFFTTVEPFGKALRKRLGDDAIADKYVYQEIYDNTSVVARQAAERDKFILRGEYKAASSGQISLGAGIANVTPGSVRVTAGGALLTENVDYTVNYAMGTVTIINESILNSGTRIDVSLENKGLMNMQRKTVVGFDANYSFSKDLTIGASFMHLSELPLTTKSAIGAESMSNTLWGANLSYRTEWQGLTNLIDKLPFLDLTKPSELKLNAEFAHLIPGHYEGRYAKGYSYIDDFESSQGYIDLMNPYAWMLASTPYQDGASALFPEAALSNDLRYGNRRARLSWFYIDPMFNRANSSLTPSYIRNNPEFLSNHYVREVSMQELFPYRDYGQSYLSYLQTFSLSYYPQERGPYNLNANALLPDGTLSNPQDNWGGIMRKVDQSDFEAANIEYVEFWLLDPFIYNRDGQGGDLYINLGEVSEEVLKDEKKFFENGMPINDDPQATESTIWGKVPLRQGAGYAFDNSPGARTKQDVGFNGLNDDEEKTWPAYVDYLNAIRSKVGGAVLSQWERDPMSPLSDPAGDNFMHFRNTAFDAAQAPILDRYKYYNGVQGNSAEATDNNDPYSTASRSVPDAEDINQDNTLNENEKYFEYKISLKPADMVVGKNHIVDVRPATVSLANGTRETVNWYQFKVPVRGFDRKIGGIADFKTVRFMRMYLTGFREATFLRFGTLKLVRGDWRQYDRELHDPSLLPATKATMEVSAVNIEENGDRQPINYVLPPGVLRSIDPSQSQATQQNEQSLSMKIRDLAPGDARAVYRNTGLDLRRYKKLELFTHAERIQDAADAVGDGDLSVFIRLGSDYRNNYYEYSVPLKLSPYGLYSSDVAADRRTVWPDENKMTILFSHLTDLKGERNMEKSKGNPKADFSLRYAAPDPENPRNTITVVGNPSLSNVKTIMIGVRNGGQGSKSAEVWVNELRLSDYLEQGGWAANADMQLQVSDWGSVTARGMIQTAGFGALDQSLSQRRLEDLQQINVSSNFEMGRFFPEKAHVSIPLYYAYSNEVITPRYNPLDQDVLLSEALKATTNKSQRDSIRRMAITETRTHSLSLNNIRVDVKSKTPMPYDPANFSFSYSYNQRNHQTPDLVYDSRRDWQAGLTYDYSPIVPPLKPFGWIKSGSNLVSSLKSYQINWLPSKIALSSQMVRNYSEQQVRNYIPGVANAPSLPATFVQNFLWNRALTLNWALTSDLQFSFRSGTNARIEEPHVQVNRQLEPDLYKIWRDSVSRSIAELGRPLKYDQTATLTWKLPFALIPYMSWINGSLSYTGTYNWDLGAKRADGVSFGNIIRNEARIDGSLALGFMQLYRQIPFLAQAEKALNATPSNTTIRRRQLEAQKPEKASAPLRYTQDITLRADSAIVVRHNLGSRNLKVSARTASGKMYKLKTRTIDNNSLEIQNLDTVQIALSIENEKARKKATQPDEPSRFVQHLAYILMMVRDINITYNHTNNLNLPGFMPQIGSVGGQSRQGDLLAPGLAFAFGLTDNSFVEEAARRGWLTQLQENVRPSAYSQTDNLGIRVTLEPIKDLRITLNANRNSTQREETQFVFEGMPRTWGGSFMMTTIGLGDFFATAQASDGYASAAFSQFLAFRSIIAERLRERYEAHAPSSSFTVRENSADVLIPAFLAAYTASAPGSVSLSPFPSLKSLLPNWSITYTGLNKSPLFSELFRNFSLSHTYTSTYTVGNYASLLGWNAIGEDETPLGFLRKTAADDLSSGSSTAGQRIAAMPYDIPSVALQEGFNPLIGLEITFKSGMTLSSRWNKRRALNLNITASQLIESSSNEISAGIGYKVDDFFKWLGIKRKRPSGRKAKDALLTSGGSMTLRLDYSYSRTSMLIRKIQENFSQATNGNIAHTLKFSADYALSRMLTLRAFYDWNMNYPLVSTASFPTRNRNFGVSLRINLTQ</sequence>
<dbReference type="EMBL" id="ACNN01000014">
    <property type="protein sequence ID" value="EEN83151.1"/>
    <property type="molecule type" value="Genomic_DNA"/>
</dbReference>
<dbReference type="GeneID" id="93365097"/>
<dbReference type="eggNOG" id="COG1747">
    <property type="taxonomic scope" value="Bacteria"/>
</dbReference>
<comment type="caution">
    <text evidence="3">The sequence shown here is derived from an EMBL/GenBank/DDBJ whole genome shotgun (WGS) entry which is preliminary data.</text>
</comment>
<feature type="compositionally biased region" description="Polar residues" evidence="1">
    <location>
        <begin position="1147"/>
        <end position="1163"/>
    </location>
</feature>
<accession>C3J9S8</accession>
<dbReference type="InterPro" id="IPR025684">
    <property type="entry name" value="SprA_N_dom"/>
</dbReference>
<organism evidence="3 4">
    <name type="scientific">Porphyromonas endodontalis (strain ATCC 35406 / DSM 24491 / JCM 8526 / CCUG 16442 / BCRC 14492 / NCTC 13058 / HG 370)</name>
    <name type="common">Bacteroides endodontalis</name>
    <dbReference type="NCBI Taxonomy" id="553175"/>
    <lineage>
        <taxon>Bacteria</taxon>
        <taxon>Pseudomonadati</taxon>
        <taxon>Bacteroidota</taxon>
        <taxon>Bacteroidia</taxon>
        <taxon>Bacteroidales</taxon>
        <taxon>Porphyromonadaceae</taxon>
        <taxon>Porphyromonas</taxon>
    </lineage>
</organism>
<dbReference type="NCBIfam" id="TIGR04189">
    <property type="entry name" value="surface_SprA"/>
    <property type="match status" value="1"/>
</dbReference>
<dbReference type="STRING" id="553175.POREN0001_0829"/>
<name>C3J9S8_POREA</name>
<gene>
    <name evidence="3" type="ORF">POREN0001_0829</name>
</gene>
<feature type="domain" description="Gliding motility protein SprA N-terminal" evidence="2">
    <location>
        <begin position="1086"/>
        <end position="1615"/>
    </location>
</feature>
<evidence type="ECO:0000259" key="2">
    <source>
        <dbReference type="Pfam" id="PF14349"/>
    </source>
</evidence>
<keyword evidence="4" id="KW-1185">Reference proteome</keyword>
<evidence type="ECO:0000313" key="4">
    <source>
        <dbReference type="Proteomes" id="UP000004295"/>
    </source>
</evidence>
<dbReference type="Pfam" id="PF14349">
    <property type="entry name" value="SprA_N"/>
    <property type="match status" value="2"/>
</dbReference>
<reference evidence="3 4" key="1">
    <citation type="submission" date="2009-04" db="EMBL/GenBank/DDBJ databases">
        <authorList>
            <person name="Sebastian Y."/>
            <person name="Madupu R."/>
            <person name="Durkin A.S."/>
            <person name="Torralba M."/>
            <person name="Methe B."/>
            <person name="Sutton G.G."/>
            <person name="Strausberg R.L."/>
            <person name="Nelson K.E."/>
        </authorList>
    </citation>
    <scope>NUCLEOTIDE SEQUENCE [LARGE SCALE GENOMIC DNA]</scope>
    <source>
        <strain evidence="4">ATCC 35406 / BCRC 14492 / JCM 8526 / NCTC 13058 / HG 370</strain>
    </source>
</reference>
<dbReference type="Proteomes" id="UP000004295">
    <property type="component" value="Unassembled WGS sequence"/>
</dbReference>
<dbReference type="InterPro" id="IPR026377">
    <property type="entry name" value="Cell_surface_SprA"/>
</dbReference>
<dbReference type="RefSeq" id="WP_004333142.1">
    <property type="nucleotide sequence ID" value="NZ_ACNN01000014.1"/>
</dbReference>
<proteinExistence type="predicted"/>